<protein>
    <recommendedName>
        <fullName evidence="2">CCHC-type domain-containing protein</fullName>
    </recommendedName>
</protein>
<dbReference type="PANTHER" id="PTHR34222">
    <property type="entry name" value="GAG_PRE-INTEGRS DOMAIN-CONTAINING PROTEIN"/>
    <property type="match status" value="1"/>
</dbReference>
<keyword evidence="4" id="KW-1185">Reference proteome</keyword>
<accession>A0AAN7E296</accession>
<dbReference type="AlphaFoldDB" id="A0AAN7E296"/>
<dbReference type="GO" id="GO:0008270">
    <property type="term" value="F:zinc ion binding"/>
    <property type="evidence" value="ECO:0007669"/>
    <property type="project" value="UniProtKB-KW"/>
</dbReference>
<dbReference type="PROSITE" id="PS50158">
    <property type="entry name" value="ZF_CCHC"/>
    <property type="match status" value="1"/>
</dbReference>
<keyword evidence="1" id="KW-0862">Zinc</keyword>
<evidence type="ECO:0000256" key="1">
    <source>
        <dbReference type="PROSITE-ProRule" id="PRU00047"/>
    </source>
</evidence>
<evidence type="ECO:0000313" key="4">
    <source>
        <dbReference type="Proteomes" id="UP001324115"/>
    </source>
</evidence>
<keyword evidence="1" id="KW-0863">Zinc-finger</keyword>
<organism evidence="3 4">
    <name type="scientific">Quercus rubra</name>
    <name type="common">Northern red oak</name>
    <name type="synonym">Quercus borealis</name>
    <dbReference type="NCBI Taxonomy" id="3512"/>
    <lineage>
        <taxon>Eukaryota</taxon>
        <taxon>Viridiplantae</taxon>
        <taxon>Streptophyta</taxon>
        <taxon>Embryophyta</taxon>
        <taxon>Tracheophyta</taxon>
        <taxon>Spermatophyta</taxon>
        <taxon>Magnoliopsida</taxon>
        <taxon>eudicotyledons</taxon>
        <taxon>Gunneridae</taxon>
        <taxon>Pentapetalae</taxon>
        <taxon>rosids</taxon>
        <taxon>fabids</taxon>
        <taxon>Fagales</taxon>
        <taxon>Fagaceae</taxon>
        <taxon>Quercus</taxon>
    </lineage>
</organism>
<dbReference type="EMBL" id="JAXUIC010000012">
    <property type="protein sequence ID" value="KAK4560287.1"/>
    <property type="molecule type" value="Genomic_DNA"/>
</dbReference>
<dbReference type="SUPFAM" id="SSF57756">
    <property type="entry name" value="Retrovirus zinc finger-like domains"/>
    <property type="match status" value="1"/>
</dbReference>
<feature type="domain" description="CCHC-type" evidence="2">
    <location>
        <begin position="60"/>
        <end position="73"/>
    </location>
</feature>
<name>A0AAN7E296_QUERU</name>
<comment type="caution">
    <text evidence="3">The sequence shown here is derived from an EMBL/GenBank/DDBJ whole genome shotgun (WGS) entry which is preliminary data.</text>
</comment>
<dbReference type="GO" id="GO:0003676">
    <property type="term" value="F:nucleic acid binding"/>
    <property type="evidence" value="ECO:0007669"/>
    <property type="project" value="InterPro"/>
</dbReference>
<dbReference type="Proteomes" id="UP001324115">
    <property type="component" value="Unassembled WGS sequence"/>
</dbReference>
<gene>
    <name evidence="3" type="ORF">RGQ29_009172</name>
</gene>
<keyword evidence="1" id="KW-0479">Metal-binding</keyword>
<reference evidence="3 4" key="1">
    <citation type="journal article" date="2023" name="G3 (Bethesda)">
        <title>A haplotype-resolved chromosome-scale genome for Quercus rubra L. provides insights into the genetics of adaptive traits for red oak species.</title>
        <authorList>
            <person name="Kapoor B."/>
            <person name="Jenkins J."/>
            <person name="Schmutz J."/>
            <person name="Zhebentyayeva T."/>
            <person name="Kuelheim C."/>
            <person name="Coggeshall M."/>
            <person name="Heim C."/>
            <person name="Lasky J.R."/>
            <person name="Leites L."/>
            <person name="Islam-Faridi N."/>
            <person name="Romero-Severson J."/>
            <person name="DeLeo V.L."/>
            <person name="Lucas S.M."/>
            <person name="Lazic D."/>
            <person name="Gailing O."/>
            <person name="Carlson J."/>
            <person name="Staton M."/>
        </authorList>
    </citation>
    <scope>NUCLEOTIDE SEQUENCE [LARGE SCALE GENOMIC DNA]</scope>
    <source>
        <strain evidence="3">Pseudo-F2</strain>
    </source>
</reference>
<dbReference type="InterPro" id="IPR036875">
    <property type="entry name" value="Znf_CCHC_sf"/>
</dbReference>
<proteinExistence type="predicted"/>
<evidence type="ECO:0000259" key="2">
    <source>
        <dbReference type="PROSITE" id="PS50158"/>
    </source>
</evidence>
<dbReference type="PANTHER" id="PTHR34222:SF99">
    <property type="entry name" value="PROTEIN, PUTATIVE-RELATED"/>
    <property type="match status" value="1"/>
</dbReference>
<dbReference type="InterPro" id="IPR001878">
    <property type="entry name" value="Znf_CCHC"/>
</dbReference>
<evidence type="ECO:0000313" key="3">
    <source>
        <dbReference type="EMBL" id="KAK4560287.1"/>
    </source>
</evidence>
<sequence length="196" mass="21751">MEPLPSINKVYSLLIQEERQRRVGSCNTYIESTALAVKGFNSISFFSGGKNSKGKDRPFCTHCGKLGHIVEKCFKLHGFPPRFKPKGKTSMVNQVGVQEDLAENNQSVTNANQFPFTKEQCQQFLVMLGNQMQAAQFNMGNNEVHMAGNVINSHSDSQAAYQASVSQSNNVLNMLGMTLFEGITLRHSVFFCSSNE</sequence>